<keyword evidence="3" id="KW-1185">Reference proteome</keyword>
<evidence type="ECO:0008006" key="4">
    <source>
        <dbReference type="Google" id="ProtNLM"/>
    </source>
</evidence>
<dbReference type="Proteomes" id="UP001596220">
    <property type="component" value="Unassembled WGS sequence"/>
</dbReference>
<protein>
    <recommendedName>
        <fullName evidence="4">PPE family protein</fullName>
    </recommendedName>
</protein>
<gene>
    <name evidence="2" type="ORF">ACFP3R_13635</name>
</gene>
<feature type="compositionally biased region" description="Gly residues" evidence="1">
    <location>
        <begin position="350"/>
        <end position="361"/>
    </location>
</feature>
<accession>A0ABW1P469</accession>
<evidence type="ECO:0000313" key="2">
    <source>
        <dbReference type="EMBL" id="MFC6090321.1"/>
    </source>
</evidence>
<feature type="region of interest" description="Disordered" evidence="1">
    <location>
        <begin position="242"/>
        <end position="483"/>
    </location>
</feature>
<evidence type="ECO:0000256" key="1">
    <source>
        <dbReference type="SAM" id="MobiDB-lite"/>
    </source>
</evidence>
<evidence type="ECO:0000313" key="3">
    <source>
        <dbReference type="Proteomes" id="UP001596220"/>
    </source>
</evidence>
<reference evidence="3" key="1">
    <citation type="journal article" date="2019" name="Int. J. Syst. Evol. Microbiol.">
        <title>The Global Catalogue of Microorganisms (GCM) 10K type strain sequencing project: providing services to taxonomists for standard genome sequencing and annotation.</title>
        <authorList>
            <consortium name="The Broad Institute Genomics Platform"/>
            <consortium name="The Broad Institute Genome Sequencing Center for Infectious Disease"/>
            <person name="Wu L."/>
            <person name="Ma J."/>
        </authorList>
    </citation>
    <scope>NUCLEOTIDE SEQUENCE [LARGE SCALE GENOMIC DNA]</scope>
    <source>
        <strain evidence="3">CGMCC 4.7246</strain>
    </source>
</reference>
<dbReference type="Gene3D" id="1.20.1260.20">
    <property type="entry name" value="PPE superfamily"/>
    <property type="match status" value="1"/>
</dbReference>
<feature type="compositionally biased region" description="Low complexity" evidence="1">
    <location>
        <begin position="402"/>
        <end position="447"/>
    </location>
</feature>
<feature type="compositionally biased region" description="Polar residues" evidence="1">
    <location>
        <begin position="286"/>
        <end position="297"/>
    </location>
</feature>
<dbReference type="InterPro" id="IPR038332">
    <property type="entry name" value="PPE_sf"/>
</dbReference>
<dbReference type="EMBL" id="JBHSQO010000011">
    <property type="protein sequence ID" value="MFC6090321.1"/>
    <property type="molecule type" value="Genomic_DNA"/>
</dbReference>
<feature type="compositionally biased region" description="Pro residues" evidence="1">
    <location>
        <begin position="247"/>
        <end position="259"/>
    </location>
</feature>
<organism evidence="2 3">
    <name type="scientific">Saccharothrix lopnurensis</name>
    <dbReference type="NCBI Taxonomy" id="1670621"/>
    <lineage>
        <taxon>Bacteria</taxon>
        <taxon>Bacillati</taxon>
        <taxon>Actinomycetota</taxon>
        <taxon>Actinomycetes</taxon>
        <taxon>Pseudonocardiales</taxon>
        <taxon>Pseudonocardiaceae</taxon>
        <taxon>Saccharothrix</taxon>
    </lineage>
</organism>
<feature type="compositionally biased region" description="Gly residues" evidence="1">
    <location>
        <begin position="371"/>
        <end position="401"/>
    </location>
</feature>
<proteinExistence type="predicted"/>
<sequence>MNHPSPGTPPAEGRGIERVSRTETIQDAEKRLTGEGVLWGPFAALVAKWKAAALVAAQAAQLKDEVMTRGAPAAPDVFYPALPHKTLYDAVHEISDPGVVGEYGQAWNKLGNHLAEFNDAIINAVNTSSTRWTGENGDAARSALFELGRKVGDSAVSAQLAGTLFAQQAEALQQVRAQVPRPPAEPLDLAVIKQRLARITDPFEQARQASADYAEYERQLQAHRDAADAVRAYDHTLAETSAAQPAFAPPPPPSPPPPHQQQQQPISTTYGNRSATEHGLPPTPGATDTAQAPSHQSGTTAPQGAAVTTPGGGTSTTPSGVGPGPVAPQPGYAPGHGSSAHANSPWSPPGGYGGGVGGPGSARGINARLAGGAGPHAGTGSPTGTGSRGGPGHHGGAGGPGAARSASGVLGNPAHPEAATRGAATARPGSASALPPGGGAMPPASGGNDEDKDHATPSYLLEPDPEAVFGNTDAVAPPVIGEW</sequence>
<name>A0ABW1P469_9PSEU</name>
<feature type="compositionally biased region" description="Low complexity" evidence="1">
    <location>
        <begin position="298"/>
        <end position="320"/>
    </location>
</feature>
<comment type="caution">
    <text evidence="2">The sequence shown here is derived from an EMBL/GenBank/DDBJ whole genome shotgun (WGS) entry which is preliminary data.</text>
</comment>
<dbReference type="RefSeq" id="WP_380636082.1">
    <property type="nucleotide sequence ID" value="NZ_JBHSQO010000011.1"/>
</dbReference>